<gene>
    <name evidence="2" type="ORF">HMPREF2137_00040</name>
</gene>
<evidence type="ECO:0000313" key="3">
    <source>
        <dbReference type="Proteomes" id="UP000029556"/>
    </source>
</evidence>
<feature type="transmembrane region" description="Helical" evidence="1">
    <location>
        <begin position="73"/>
        <end position="106"/>
    </location>
</feature>
<protein>
    <submittedName>
        <fullName evidence="2">Membrane protein</fullName>
    </submittedName>
</protein>
<feature type="transmembrane region" description="Helical" evidence="1">
    <location>
        <begin position="287"/>
        <end position="307"/>
    </location>
</feature>
<keyword evidence="1" id="KW-1133">Transmembrane helix</keyword>
<feature type="transmembrane region" description="Helical" evidence="1">
    <location>
        <begin position="36"/>
        <end position="52"/>
    </location>
</feature>
<feature type="transmembrane region" description="Helical" evidence="1">
    <location>
        <begin position="262"/>
        <end position="280"/>
    </location>
</feature>
<feature type="transmembrane region" description="Helical" evidence="1">
    <location>
        <begin position="236"/>
        <end position="256"/>
    </location>
</feature>
<reference evidence="2 3" key="1">
    <citation type="submission" date="2014-07" db="EMBL/GenBank/DDBJ databases">
        <authorList>
            <person name="McCorrison J."/>
            <person name="Sanka R."/>
            <person name="Torralba M."/>
            <person name="Gillis M."/>
            <person name="Haft D.H."/>
            <person name="Methe B."/>
            <person name="Sutton G."/>
            <person name="Nelson K.E."/>
        </authorList>
    </citation>
    <scope>NUCLEOTIDE SEQUENCE [LARGE SCALE GENOMIC DNA]</scope>
    <source>
        <strain evidence="2 3">DNF00853</strain>
    </source>
</reference>
<feature type="transmembrane region" description="Helical" evidence="1">
    <location>
        <begin position="12"/>
        <end position="30"/>
    </location>
</feature>
<proteinExistence type="predicted"/>
<dbReference type="EMBL" id="JRNN01000001">
    <property type="protein sequence ID" value="KGF37538.1"/>
    <property type="molecule type" value="Genomic_DNA"/>
</dbReference>
<dbReference type="Proteomes" id="UP000029556">
    <property type="component" value="Unassembled WGS sequence"/>
</dbReference>
<comment type="caution">
    <text evidence="2">The sequence shown here is derived from an EMBL/GenBank/DDBJ whole genome shotgun (WGS) entry which is preliminary data.</text>
</comment>
<accession>A0A095ZS51</accession>
<evidence type="ECO:0000256" key="1">
    <source>
        <dbReference type="SAM" id="Phobius"/>
    </source>
</evidence>
<organism evidence="2 3">
    <name type="scientific">Hoylesella buccalis DNF00853</name>
    <dbReference type="NCBI Taxonomy" id="1401074"/>
    <lineage>
        <taxon>Bacteria</taxon>
        <taxon>Pseudomonadati</taxon>
        <taxon>Bacteroidota</taxon>
        <taxon>Bacteroidia</taxon>
        <taxon>Bacteroidales</taxon>
        <taxon>Prevotellaceae</taxon>
        <taxon>Hoylesella</taxon>
    </lineage>
</organism>
<evidence type="ECO:0000313" key="2">
    <source>
        <dbReference type="EMBL" id="KGF37538.1"/>
    </source>
</evidence>
<feature type="transmembrane region" description="Helical" evidence="1">
    <location>
        <begin position="118"/>
        <end position="143"/>
    </location>
</feature>
<sequence length="308" mass="35371">MTHRLQNRIAGSRYALPITMVYAIGIWFMGGLLQQQLWPQFILMLMTTLTMVELNNQHTLIRTYSRMLSCSYLVLSVAALPLFVQLDACIVQLCFALTYLFMFRAYQDKSAISSVFNAFFFIGVASIWFVQILFLIPIWWIILRFYVMGMGWRTFWASLLAVVTPYWFVGGYYVYRHDVDTLIQHFSSITDVAPLFDFQSISLLNLLTLCFICALGIIGMLHFLLNSSKDKIRIRLFFSSFILMMAATIVFIILQPTHLPNLLPALIVSVSPLIGHYITFTGSRLSGITCLTLFIITLTITGYQLWIH</sequence>
<dbReference type="OrthoDB" id="1116060at2"/>
<feature type="transmembrane region" description="Helical" evidence="1">
    <location>
        <begin position="155"/>
        <end position="175"/>
    </location>
</feature>
<name>A0A095ZS51_9BACT</name>
<keyword evidence="1" id="KW-0812">Transmembrane</keyword>
<feature type="transmembrane region" description="Helical" evidence="1">
    <location>
        <begin position="203"/>
        <end position="224"/>
    </location>
</feature>
<dbReference type="AlphaFoldDB" id="A0A095ZS51"/>
<dbReference type="RefSeq" id="WP_036871103.1">
    <property type="nucleotide sequence ID" value="NZ_JRNN01000001.1"/>
</dbReference>
<keyword evidence="1" id="KW-0472">Membrane</keyword>